<keyword evidence="4 13" id="KW-1134">Transmembrane beta strand</keyword>
<dbReference type="OrthoDB" id="427542at2"/>
<evidence type="ECO:0000256" key="13">
    <source>
        <dbReference type="PROSITE-ProRule" id="PRU01360"/>
    </source>
</evidence>
<dbReference type="InterPro" id="IPR021731">
    <property type="entry name" value="AMIN_dom"/>
</dbReference>
<comment type="similarity">
    <text evidence="2 13 14">Belongs to the TonB-dependent receptor family.</text>
</comment>
<dbReference type="InterPro" id="IPR039426">
    <property type="entry name" value="TonB-dep_rcpt-like"/>
</dbReference>
<organism evidence="20 21">
    <name type="scientific">Hyella patelloides LEGE 07179</name>
    <dbReference type="NCBI Taxonomy" id="945734"/>
    <lineage>
        <taxon>Bacteria</taxon>
        <taxon>Bacillati</taxon>
        <taxon>Cyanobacteriota</taxon>
        <taxon>Cyanophyceae</taxon>
        <taxon>Pleurocapsales</taxon>
        <taxon>Hyellaceae</taxon>
        <taxon>Hyella</taxon>
    </lineage>
</organism>
<keyword evidence="12 13" id="KW-0998">Cell outer membrane</keyword>
<evidence type="ECO:0000256" key="11">
    <source>
        <dbReference type="ARBA" id="ARBA00023136"/>
    </source>
</evidence>
<feature type="region of interest" description="Disordered" evidence="15">
    <location>
        <begin position="182"/>
        <end position="204"/>
    </location>
</feature>
<dbReference type="PANTHER" id="PTHR32552:SF68">
    <property type="entry name" value="FERRICHROME OUTER MEMBRANE TRANSPORTER_PHAGE RECEPTOR"/>
    <property type="match status" value="1"/>
</dbReference>
<evidence type="ECO:0000256" key="3">
    <source>
        <dbReference type="ARBA" id="ARBA00022448"/>
    </source>
</evidence>
<dbReference type="PROSITE" id="PS52016">
    <property type="entry name" value="TONB_DEPENDENT_REC_3"/>
    <property type="match status" value="1"/>
</dbReference>
<dbReference type="FunFam" id="2.40.170.20:FF:000005">
    <property type="entry name" value="TonB-dependent siderophore receptor"/>
    <property type="match status" value="1"/>
</dbReference>
<dbReference type="InterPro" id="IPR036942">
    <property type="entry name" value="Beta-barrel_TonB_sf"/>
</dbReference>
<feature type="domain" description="TonB-dependent receptor-like beta-barrel" evidence="17">
    <location>
        <begin position="374"/>
        <end position="752"/>
    </location>
</feature>
<protein>
    <recommendedName>
        <fullName evidence="22">TonB-dependent siderophore receptor</fullName>
    </recommendedName>
</protein>
<feature type="chain" id="PRO_5021788500" description="TonB-dependent siderophore receptor" evidence="16">
    <location>
        <begin position="25"/>
        <end position="752"/>
    </location>
</feature>
<dbReference type="InterPro" id="IPR000531">
    <property type="entry name" value="Beta-barrel_TonB"/>
</dbReference>
<dbReference type="InterPro" id="IPR012910">
    <property type="entry name" value="Plug_dom"/>
</dbReference>
<dbReference type="EMBL" id="CAACVJ010000087">
    <property type="protein sequence ID" value="VEP13007.1"/>
    <property type="molecule type" value="Genomic_DNA"/>
</dbReference>
<keyword evidence="21" id="KW-1185">Reference proteome</keyword>
<dbReference type="Pfam" id="PF07715">
    <property type="entry name" value="Plug"/>
    <property type="match status" value="1"/>
</dbReference>
<dbReference type="RefSeq" id="WP_144871211.1">
    <property type="nucleotide sequence ID" value="NZ_LR213928.1"/>
</dbReference>
<evidence type="ECO:0000256" key="15">
    <source>
        <dbReference type="SAM" id="MobiDB-lite"/>
    </source>
</evidence>
<evidence type="ECO:0000313" key="21">
    <source>
        <dbReference type="Proteomes" id="UP000320055"/>
    </source>
</evidence>
<evidence type="ECO:0000256" key="14">
    <source>
        <dbReference type="RuleBase" id="RU003357"/>
    </source>
</evidence>
<keyword evidence="7 16" id="KW-0732">Signal</keyword>
<evidence type="ECO:0000256" key="16">
    <source>
        <dbReference type="SAM" id="SignalP"/>
    </source>
</evidence>
<dbReference type="Pfam" id="PF00593">
    <property type="entry name" value="TonB_dep_Rec_b-barrel"/>
    <property type="match status" value="1"/>
</dbReference>
<gene>
    <name evidence="20" type="ORF">H1P_1770014</name>
</gene>
<evidence type="ECO:0000256" key="6">
    <source>
        <dbReference type="ARBA" id="ARBA00022692"/>
    </source>
</evidence>
<evidence type="ECO:0008006" key="22">
    <source>
        <dbReference type="Google" id="ProtNLM"/>
    </source>
</evidence>
<evidence type="ECO:0000313" key="20">
    <source>
        <dbReference type="EMBL" id="VEP13007.1"/>
    </source>
</evidence>
<evidence type="ECO:0000259" key="17">
    <source>
        <dbReference type="Pfam" id="PF00593"/>
    </source>
</evidence>
<evidence type="ECO:0000256" key="8">
    <source>
        <dbReference type="ARBA" id="ARBA00023004"/>
    </source>
</evidence>
<evidence type="ECO:0000256" key="12">
    <source>
        <dbReference type="ARBA" id="ARBA00023237"/>
    </source>
</evidence>
<evidence type="ECO:0000256" key="7">
    <source>
        <dbReference type="ARBA" id="ARBA00022729"/>
    </source>
</evidence>
<dbReference type="NCBIfam" id="TIGR01783">
    <property type="entry name" value="TonB-siderophor"/>
    <property type="match status" value="1"/>
</dbReference>
<dbReference type="GO" id="GO:0009279">
    <property type="term" value="C:cell outer membrane"/>
    <property type="evidence" value="ECO:0007669"/>
    <property type="project" value="UniProtKB-SubCell"/>
</dbReference>
<feature type="domain" description="AMIN" evidence="19">
    <location>
        <begin position="61"/>
        <end position="152"/>
    </location>
</feature>
<dbReference type="GO" id="GO:0015344">
    <property type="term" value="F:siderophore uptake transmembrane transporter activity"/>
    <property type="evidence" value="ECO:0007669"/>
    <property type="project" value="TreeGrafter"/>
</dbReference>
<dbReference type="InterPro" id="IPR010105">
    <property type="entry name" value="TonB_sidphr_rcpt"/>
</dbReference>
<keyword evidence="6 13" id="KW-0812">Transmembrane</keyword>
<keyword evidence="11 13" id="KW-0472">Membrane</keyword>
<evidence type="ECO:0000256" key="4">
    <source>
        <dbReference type="ARBA" id="ARBA00022452"/>
    </source>
</evidence>
<dbReference type="Proteomes" id="UP000320055">
    <property type="component" value="Unassembled WGS sequence"/>
</dbReference>
<keyword evidence="8" id="KW-0408">Iron</keyword>
<keyword evidence="9" id="KW-0406">Ion transport</keyword>
<accession>A0A563VNR1</accession>
<keyword evidence="3 13" id="KW-0813">Transport</keyword>
<evidence type="ECO:0000256" key="5">
    <source>
        <dbReference type="ARBA" id="ARBA00022496"/>
    </source>
</evidence>
<sequence>MLNRWQQLLILTGLLSFAAMPVLGAGETGRQEGRGETKIYLNPGNTAMDLLAQGVTRITGVTVNQTDEGLELVLETVAGSERLVPLILPVGNDLVIDILDATLVFKLRNGVEELNPTTGISRIAVNRVDDTSIRVTITGEKQAPRAEVVPGRNNLVLSVTPDGVTAETVPDEEIEVIATGEAEGDGYNPTNSSTAIGTDTPIRDTPLSVQAVPQEVLKDRNVRELGDALETVPGVVEAGGRTGSVFGPNFKIRGFNVGDGIFRNGIPANSLAPLSTNDIERVDVLKGPASVLFGQGEPGGVINLVTKQPLSEPFYSVSFGAGNFDTYEGAVDISGPLNESKTVKYRLNLSYENYESFRDFVNGERFLVSPTLTWDIGENTSINFFGQYISESETTDDGFPADGSIISIPSGEIPQERFLSEDFAEFEQEQFRIGYRLNHQFDNTWSLRHTLEYSEYNPNRFAVFPDEFNLDTGELTRNEYGTDETYTRLFASVDAIAEFNTGSIKHQVLFGTEYIHDTRDSGFDIGDPYPSINVFNPVYTNEPFEVNPNFFRDDNLDSVGVYLQDQVELLSNLIVLAGVRFDYVDQFRTTQDLGEERQEFKQDDSDFTPRFGIVYKPIEPISIYASYTTSYNPAFGSSRNADDSLFEPETGRQFEVGVKTDITDELSFTFAAFDIRKQNVRTTDPDDPLFDIQTGEQASRGIELNLSGEIVPGWNITTAYTYLDAFVSEDNTDIVDNGLPGVPESQFSLWTT</sequence>
<comment type="subcellular location">
    <subcellularLocation>
        <location evidence="1 13">Cell outer membrane</location>
        <topology evidence="1 13">Multi-pass membrane protein</topology>
    </subcellularLocation>
</comment>
<dbReference type="Gene3D" id="2.170.130.10">
    <property type="entry name" value="TonB-dependent receptor, plug domain"/>
    <property type="match status" value="1"/>
</dbReference>
<evidence type="ECO:0000256" key="1">
    <source>
        <dbReference type="ARBA" id="ARBA00004571"/>
    </source>
</evidence>
<keyword evidence="5" id="KW-0410">Iron transport</keyword>
<evidence type="ECO:0000256" key="2">
    <source>
        <dbReference type="ARBA" id="ARBA00009810"/>
    </source>
</evidence>
<dbReference type="AlphaFoldDB" id="A0A563VNR1"/>
<name>A0A563VNR1_9CYAN</name>
<dbReference type="Gene3D" id="2.40.170.20">
    <property type="entry name" value="TonB-dependent receptor, beta-barrel domain"/>
    <property type="match status" value="1"/>
</dbReference>
<evidence type="ECO:0000256" key="10">
    <source>
        <dbReference type="ARBA" id="ARBA00023077"/>
    </source>
</evidence>
<evidence type="ECO:0000259" key="18">
    <source>
        <dbReference type="Pfam" id="PF07715"/>
    </source>
</evidence>
<feature type="compositionally biased region" description="Polar residues" evidence="15">
    <location>
        <begin position="188"/>
        <end position="197"/>
    </location>
</feature>
<keyword evidence="10 14" id="KW-0798">TonB box</keyword>
<dbReference type="PANTHER" id="PTHR32552">
    <property type="entry name" value="FERRICHROME IRON RECEPTOR-RELATED"/>
    <property type="match status" value="1"/>
</dbReference>
<feature type="domain" description="TonB-dependent receptor plug" evidence="18">
    <location>
        <begin position="202"/>
        <end position="301"/>
    </location>
</feature>
<dbReference type="SUPFAM" id="SSF56935">
    <property type="entry name" value="Porins"/>
    <property type="match status" value="1"/>
</dbReference>
<evidence type="ECO:0000259" key="19">
    <source>
        <dbReference type="Pfam" id="PF11741"/>
    </source>
</evidence>
<proteinExistence type="inferred from homology"/>
<dbReference type="GO" id="GO:0015891">
    <property type="term" value="P:siderophore transport"/>
    <property type="evidence" value="ECO:0007669"/>
    <property type="project" value="InterPro"/>
</dbReference>
<dbReference type="Pfam" id="PF11741">
    <property type="entry name" value="AMIN"/>
    <property type="match status" value="1"/>
</dbReference>
<dbReference type="CDD" id="cd01347">
    <property type="entry name" value="ligand_gated_channel"/>
    <property type="match status" value="1"/>
</dbReference>
<dbReference type="FunFam" id="2.170.130.10:FF:000001">
    <property type="entry name" value="Catecholate siderophore TonB-dependent receptor"/>
    <property type="match status" value="1"/>
</dbReference>
<feature type="signal peptide" evidence="16">
    <location>
        <begin position="1"/>
        <end position="24"/>
    </location>
</feature>
<reference evidence="20 21" key="1">
    <citation type="submission" date="2019-01" db="EMBL/GenBank/DDBJ databases">
        <authorList>
            <person name="Brito A."/>
        </authorList>
    </citation>
    <scope>NUCLEOTIDE SEQUENCE [LARGE SCALE GENOMIC DNA]</scope>
    <source>
        <strain evidence="20">1</strain>
    </source>
</reference>
<dbReference type="GO" id="GO:0038023">
    <property type="term" value="F:signaling receptor activity"/>
    <property type="evidence" value="ECO:0007669"/>
    <property type="project" value="InterPro"/>
</dbReference>
<dbReference type="InterPro" id="IPR037066">
    <property type="entry name" value="Plug_dom_sf"/>
</dbReference>
<evidence type="ECO:0000256" key="9">
    <source>
        <dbReference type="ARBA" id="ARBA00023065"/>
    </source>
</evidence>